<evidence type="ECO:0000313" key="1">
    <source>
        <dbReference type="EMBL" id="MEG3182697.1"/>
    </source>
</evidence>
<protein>
    <submittedName>
        <fullName evidence="1">Uncharacterized protein</fullName>
    </submittedName>
</protein>
<comment type="caution">
    <text evidence="1">The sequence shown here is derived from an EMBL/GenBank/DDBJ whole genome shotgun (WGS) entry which is preliminary data.</text>
</comment>
<reference evidence="1 2" key="1">
    <citation type="journal article" date="2016" name="Int. J. Syst. Evol. Microbiol.">
        <title>Lysobacter erysipheiresistens sp. nov., an antagonist of powdery mildew, isolated from tobacco-cultivated soil.</title>
        <authorList>
            <person name="Xie B."/>
            <person name="Li T."/>
            <person name="Lin X."/>
            <person name="Wang C.J."/>
            <person name="Chen Y.J."/>
            <person name="Liu W.J."/>
            <person name="Zhao Z.W."/>
        </authorList>
    </citation>
    <scope>NUCLEOTIDE SEQUENCE [LARGE SCALE GENOMIC DNA]</scope>
    <source>
        <strain evidence="1 2">RS-LYSO-3</strain>
    </source>
</reference>
<dbReference type="Proteomes" id="UP001355056">
    <property type="component" value="Unassembled WGS sequence"/>
</dbReference>
<dbReference type="EMBL" id="JAXGFP010000001">
    <property type="protein sequence ID" value="MEG3182697.1"/>
    <property type="molecule type" value="Genomic_DNA"/>
</dbReference>
<name>A0ABU7YUH2_9GAMM</name>
<dbReference type="RefSeq" id="WP_332614056.1">
    <property type="nucleotide sequence ID" value="NZ_JAXGFP010000001.1"/>
</dbReference>
<organism evidence="1 2">
    <name type="scientific">Novilysobacter erysipheiresistens</name>
    <dbReference type="NCBI Taxonomy" id="1749332"/>
    <lineage>
        <taxon>Bacteria</taxon>
        <taxon>Pseudomonadati</taxon>
        <taxon>Pseudomonadota</taxon>
        <taxon>Gammaproteobacteria</taxon>
        <taxon>Lysobacterales</taxon>
        <taxon>Lysobacteraceae</taxon>
        <taxon>Novilysobacter</taxon>
    </lineage>
</organism>
<sequence length="224" mass="23326">MGQFIPLAIGLAGAAAQSAETKRVERKQDDQLAMSLIEQGKKQKEADTKVNEEVQELQASTAADERADRLDEYMQGLQRGRKGWESGGIDPAIGGDAFKADSAKAAEGVQQYAADTAGLVARMDAPGLQRQGEAFGYGNLTTDLGLIGRESQGQRFIDELRMRAIRRNPNVDLAAGVASGVAGAMGGGGMGGSYTGTAGQQPYMTAPPSTAGGANWLNAYGGGR</sequence>
<gene>
    <name evidence="1" type="ORF">SNE34_01535</name>
</gene>
<proteinExistence type="predicted"/>
<accession>A0ABU7YUH2</accession>
<evidence type="ECO:0000313" key="2">
    <source>
        <dbReference type="Proteomes" id="UP001355056"/>
    </source>
</evidence>
<keyword evidence="2" id="KW-1185">Reference proteome</keyword>